<organism evidence="2 3">
    <name type="scientific">Rhizopogon vesiculosus</name>
    <dbReference type="NCBI Taxonomy" id="180088"/>
    <lineage>
        <taxon>Eukaryota</taxon>
        <taxon>Fungi</taxon>
        <taxon>Dikarya</taxon>
        <taxon>Basidiomycota</taxon>
        <taxon>Agaricomycotina</taxon>
        <taxon>Agaricomycetes</taxon>
        <taxon>Agaricomycetidae</taxon>
        <taxon>Boletales</taxon>
        <taxon>Suillineae</taxon>
        <taxon>Rhizopogonaceae</taxon>
        <taxon>Rhizopogon</taxon>
    </lineage>
</organism>
<evidence type="ECO:0000313" key="3">
    <source>
        <dbReference type="Proteomes" id="UP000183567"/>
    </source>
</evidence>
<reference evidence="2 3" key="1">
    <citation type="submission" date="2016-03" db="EMBL/GenBank/DDBJ databases">
        <title>Comparative genomics of the ectomycorrhizal sister species Rhizopogon vinicolor and Rhizopogon vesiculosus (Basidiomycota: Boletales) reveals a divergence of the mating type B locus.</title>
        <authorList>
            <person name="Mujic A.B."/>
            <person name="Kuo A."/>
            <person name="Tritt A."/>
            <person name="Lipzen A."/>
            <person name="Chen C."/>
            <person name="Johnson J."/>
            <person name="Sharma A."/>
            <person name="Barry K."/>
            <person name="Grigoriev I.V."/>
            <person name="Spatafora J.W."/>
        </authorList>
    </citation>
    <scope>NUCLEOTIDE SEQUENCE [LARGE SCALE GENOMIC DNA]</scope>
    <source>
        <strain evidence="2 3">AM-OR11-056</strain>
    </source>
</reference>
<sequence>FVPISQPNFTTYGETFGQPPDNPTSRLSTAASNHGPKATAAEPENRTSKLKRKKPGINRKSKPQKLL</sequence>
<feature type="compositionally biased region" description="Polar residues" evidence="1">
    <location>
        <begin position="1"/>
        <end position="13"/>
    </location>
</feature>
<feature type="non-terminal residue" evidence="2">
    <location>
        <position position="1"/>
    </location>
</feature>
<dbReference type="Proteomes" id="UP000183567">
    <property type="component" value="Unassembled WGS sequence"/>
</dbReference>
<name>A0A1J8PU46_9AGAM</name>
<evidence type="ECO:0000256" key="1">
    <source>
        <dbReference type="SAM" id="MobiDB-lite"/>
    </source>
</evidence>
<gene>
    <name evidence="2" type="ORF">AZE42_08754</name>
</gene>
<evidence type="ECO:0000313" key="2">
    <source>
        <dbReference type="EMBL" id="OJA11291.1"/>
    </source>
</evidence>
<comment type="caution">
    <text evidence="2">The sequence shown here is derived from an EMBL/GenBank/DDBJ whole genome shotgun (WGS) entry which is preliminary data.</text>
</comment>
<proteinExistence type="predicted"/>
<dbReference type="AlphaFoldDB" id="A0A1J8PU46"/>
<accession>A0A1J8PU46</accession>
<feature type="compositionally biased region" description="Polar residues" evidence="1">
    <location>
        <begin position="23"/>
        <end position="32"/>
    </location>
</feature>
<keyword evidence="3" id="KW-1185">Reference proteome</keyword>
<dbReference type="EMBL" id="LVVM01005123">
    <property type="protein sequence ID" value="OJA11291.1"/>
    <property type="molecule type" value="Genomic_DNA"/>
</dbReference>
<protein>
    <submittedName>
        <fullName evidence="2">Uncharacterized protein</fullName>
    </submittedName>
</protein>
<feature type="region of interest" description="Disordered" evidence="1">
    <location>
        <begin position="1"/>
        <end position="67"/>
    </location>
</feature>
<feature type="compositionally biased region" description="Basic residues" evidence="1">
    <location>
        <begin position="48"/>
        <end position="67"/>
    </location>
</feature>